<dbReference type="EMBL" id="STGY01000073">
    <property type="protein sequence ID" value="THV35701.1"/>
    <property type="molecule type" value="Genomic_DNA"/>
</dbReference>
<gene>
    <name evidence="2" type="ORF">FAB82_22765</name>
</gene>
<dbReference type="Proteomes" id="UP000308760">
    <property type="component" value="Unassembled WGS sequence"/>
</dbReference>
<protein>
    <submittedName>
        <fullName evidence="2">Uncharacterized protein</fullName>
    </submittedName>
</protein>
<evidence type="ECO:0000256" key="1">
    <source>
        <dbReference type="SAM" id="MobiDB-lite"/>
    </source>
</evidence>
<feature type="region of interest" description="Disordered" evidence="1">
    <location>
        <begin position="87"/>
        <end position="108"/>
    </location>
</feature>
<proteinExistence type="predicted"/>
<accession>A0A4S8PYF8</accession>
<dbReference type="RefSeq" id="WP_136536858.1">
    <property type="nucleotide sequence ID" value="NZ_STGY01000073.1"/>
</dbReference>
<reference evidence="2 3" key="2">
    <citation type="submission" date="2019-05" db="EMBL/GenBank/DDBJ databases">
        <title>Glycomyces buryatensis sp. nov.</title>
        <authorList>
            <person name="Nikitina E."/>
        </authorList>
    </citation>
    <scope>NUCLEOTIDE SEQUENCE [LARGE SCALE GENOMIC DNA]</scope>
    <source>
        <strain evidence="2 3">18</strain>
    </source>
</reference>
<sequence length="168" mass="19207">MPYLSSVSSYDEALNPTKAAIAKHTKRHGWFSKRCICGKRWGEFGCEDRTPEFIAYLQDSTEADRAEDLRHSADLFTTFEAEIIEANDQRSRKRRKATAKERRAREERSDEFSAIWQDSYPEPAKPGFWGQVAPTGTYEIIRQPALATVLVPRQRRPLPYPVDTGALA</sequence>
<evidence type="ECO:0000313" key="3">
    <source>
        <dbReference type="Proteomes" id="UP000308760"/>
    </source>
</evidence>
<name>A0A4S8PYF8_9ACTN</name>
<feature type="compositionally biased region" description="Basic and acidic residues" evidence="1">
    <location>
        <begin position="98"/>
        <end position="108"/>
    </location>
</feature>
<dbReference type="AlphaFoldDB" id="A0A4S8PYF8"/>
<keyword evidence="3" id="KW-1185">Reference proteome</keyword>
<organism evidence="2 3">
    <name type="scientific">Glycomyces buryatensis</name>
    <dbReference type="NCBI Taxonomy" id="2570927"/>
    <lineage>
        <taxon>Bacteria</taxon>
        <taxon>Bacillati</taxon>
        <taxon>Actinomycetota</taxon>
        <taxon>Actinomycetes</taxon>
        <taxon>Glycomycetales</taxon>
        <taxon>Glycomycetaceae</taxon>
        <taxon>Glycomyces</taxon>
    </lineage>
</organism>
<reference evidence="3" key="1">
    <citation type="submission" date="2019-04" db="EMBL/GenBank/DDBJ databases">
        <title>Nocardioides xinjiangensis sp. nov.</title>
        <authorList>
            <person name="Liu S."/>
        </authorList>
    </citation>
    <scope>NUCLEOTIDE SEQUENCE [LARGE SCALE GENOMIC DNA]</scope>
    <source>
        <strain evidence="3">18</strain>
    </source>
</reference>
<comment type="caution">
    <text evidence="2">The sequence shown here is derived from an EMBL/GenBank/DDBJ whole genome shotgun (WGS) entry which is preliminary data.</text>
</comment>
<evidence type="ECO:0000313" key="2">
    <source>
        <dbReference type="EMBL" id="THV35701.1"/>
    </source>
</evidence>